<dbReference type="AlphaFoldDB" id="F0WCD5"/>
<accession>F0WCD5</accession>
<sequence>MVLLFDEEVTVTDLMALLKKHDSTFSTQPVLARRNTTSSDDNVLIQLTSQYEYVTWKKHGVPTEGLVIDMKTRRNWAGHSAISNLSERL</sequence>
<dbReference type="EMBL" id="FR824102">
    <property type="protein sequence ID" value="CCA18850.1"/>
    <property type="molecule type" value="Genomic_DNA"/>
</dbReference>
<organism evidence="1">
    <name type="scientific">Albugo laibachii Nc14</name>
    <dbReference type="NCBI Taxonomy" id="890382"/>
    <lineage>
        <taxon>Eukaryota</taxon>
        <taxon>Sar</taxon>
        <taxon>Stramenopiles</taxon>
        <taxon>Oomycota</taxon>
        <taxon>Peronosporomycetes</taxon>
        <taxon>Albuginales</taxon>
        <taxon>Albuginaceae</taxon>
        <taxon>Albugo</taxon>
    </lineage>
</organism>
<reference evidence="1" key="2">
    <citation type="submission" date="2011-02" db="EMBL/GenBank/DDBJ databases">
        <authorList>
            <person name="MacLean D."/>
        </authorList>
    </citation>
    <scope>NUCLEOTIDE SEQUENCE</scope>
</reference>
<reference evidence="1" key="1">
    <citation type="journal article" date="2011" name="PLoS Biol.">
        <title>Gene gain and loss during evolution of obligate parasitism in the white rust pathogen of Arabidopsis thaliana.</title>
        <authorList>
            <person name="Kemen E."/>
            <person name="Gardiner A."/>
            <person name="Schultz-Larsen T."/>
            <person name="Kemen A.C."/>
            <person name="Balmuth A.L."/>
            <person name="Robert-Seilaniantz A."/>
            <person name="Bailey K."/>
            <person name="Holub E."/>
            <person name="Studholme D.J."/>
            <person name="Maclean D."/>
            <person name="Jones J.D."/>
        </authorList>
    </citation>
    <scope>NUCLEOTIDE SEQUENCE</scope>
</reference>
<name>F0WCD5_9STRA</name>
<evidence type="ECO:0000313" key="1">
    <source>
        <dbReference type="EMBL" id="CCA18850.1"/>
    </source>
</evidence>
<proteinExistence type="predicted"/>
<dbReference type="HOGENOM" id="CLU_2459361_0_0_1"/>
<protein>
    <submittedName>
        <fullName evidence="1">AlNc14C57G4315 protein</fullName>
    </submittedName>
</protein>
<gene>
    <name evidence="1" type="primary">AlNc14C57G4315</name>
    <name evidence="1" type="ORF">ALNC14_049930</name>
</gene>